<proteinExistence type="predicted"/>
<evidence type="ECO:0000256" key="1">
    <source>
        <dbReference type="SAM" id="MobiDB-lite"/>
    </source>
</evidence>
<reference evidence="2 3" key="1">
    <citation type="submission" date="2021-06" db="EMBL/GenBank/DDBJ databases">
        <title>Caerostris darwini draft genome.</title>
        <authorList>
            <person name="Kono N."/>
            <person name="Arakawa K."/>
        </authorList>
    </citation>
    <scope>NUCLEOTIDE SEQUENCE [LARGE SCALE GENOMIC DNA]</scope>
</reference>
<dbReference type="EMBL" id="BPLQ01002494">
    <property type="protein sequence ID" value="GIX93478.1"/>
    <property type="molecule type" value="Genomic_DNA"/>
</dbReference>
<comment type="caution">
    <text evidence="2">The sequence shown here is derived from an EMBL/GenBank/DDBJ whole genome shotgun (WGS) entry which is preliminary data.</text>
</comment>
<keyword evidence="3" id="KW-1185">Reference proteome</keyword>
<name>A0AAV4P8Z4_9ARAC</name>
<dbReference type="AlphaFoldDB" id="A0AAV4P8Z4"/>
<dbReference type="Proteomes" id="UP001054837">
    <property type="component" value="Unassembled WGS sequence"/>
</dbReference>
<sequence>MSNQGANLKERQFSHHPLSGPCLQQPKIHHRPLLQAARRQVAKKKGPPSSVTQTSDKECQIFFWGERDRENGMTHPPAVDMSHLRGRWVNIGGMVNTGLYTCVAPVVSVRCV</sequence>
<protein>
    <submittedName>
        <fullName evidence="2">Uncharacterized protein</fullName>
    </submittedName>
</protein>
<organism evidence="2 3">
    <name type="scientific">Caerostris darwini</name>
    <dbReference type="NCBI Taxonomy" id="1538125"/>
    <lineage>
        <taxon>Eukaryota</taxon>
        <taxon>Metazoa</taxon>
        <taxon>Ecdysozoa</taxon>
        <taxon>Arthropoda</taxon>
        <taxon>Chelicerata</taxon>
        <taxon>Arachnida</taxon>
        <taxon>Araneae</taxon>
        <taxon>Araneomorphae</taxon>
        <taxon>Entelegynae</taxon>
        <taxon>Araneoidea</taxon>
        <taxon>Araneidae</taxon>
        <taxon>Caerostris</taxon>
    </lineage>
</organism>
<gene>
    <name evidence="2" type="ORF">CDAR_409041</name>
</gene>
<accession>A0AAV4P8Z4</accession>
<evidence type="ECO:0000313" key="2">
    <source>
        <dbReference type="EMBL" id="GIX93478.1"/>
    </source>
</evidence>
<feature type="region of interest" description="Disordered" evidence="1">
    <location>
        <begin position="1"/>
        <end position="25"/>
    </location>
</feature>
<evidence type="ECO:0000313" key="3">
    <source>
        <dbReference type="Proteomes" id="UP001054837"/>
    </source>
</evidence>